<keyword evidence="6" id="KW-1185">Reference proteome</keyword>
<comment type="similarity">
    <text evidence="2">Belongs to the nematode transthyretin-like family.</text>
</comment>
<feature type="signal peptide" evidence="5">
    <location>
        <begin position="1"/>
        <end position="15"/>
    </location>
</feature>
<evidence type="ECO:0000256" key="1">
    <source>
        <dbReference type="ARBA" id="ARBA00004613"/>
    </source>
</evidence>
<reference evidence="7" key="1">
    <citation type="submission" date="2024-02" db="UniProtKB">
        <authorList>
            <consortium name="WormBaseParasite"/>
        </authorList>
    </citation>
    <scope>IDENTIFICATION</scope>
</reference>
<keyword evidence="4 5" id="KW-0732">Signal</keyword>
<organism evidence="6 7">
    <name type="scientific">Mesorhabditis belari</name>
    <dbReference type="NCBI Taxonomy" id="2138241"/>
    <lineage>
        <taxon>Eukaryota</taxon>
        <taxon>Metazoa</taxon>
        <taxon>Ecdysozoa</taxon>
        <taxon>Nematoda</taxon>
        <taxon>Chromadorea</taxon>
        <taxon>Rhabditida</taxon>
        <taxon>Rhabditina</taxon>
        <taxon>Rhabditomorpha</taxon>
        <taxon>Rhabditoidea</taxon>
        <taxon>Rhabditidae</taxon>
        <taxon>Mesorhabditinae</taxon>
        <taxon>Mesorhabditis</taxon>
    </lineage>
</organism>
<evidence type="ECO:0000256" key="5">
    <source>
        <dbReference type="SAM" id="SignalP"/>
    </source>
</evidence>
<proteinExistence type="inferred from homology"/>
<dbReference type="AlphaFoldDB" id="A0AAF3FPB4"/>
<dbReference type="PANTHER" id="PTHR21700">
    <property type="entry name" value="TRANSTHYRETIN-LIKE FAMILY PROTEIN-RELATED"/>
    <property type="match status" value="1"/>
</dbReference>
<dbReference type="Pfam" id="PF01060">
    <property type="entry name" value="TTR-52"/>
    <property type="match status" value="2"/>
</dbReference>
<sequence length="309" mass="36409">MKLLFLLGFFIFLEAKLQTITIIGSFYCEVEKDGPTGYYDSDLRVSVVDHDYLSKDDVLAEGYFKDGTVELSGSTDERFEIVPKMWVDHRCGWNRTEPEECYTRTEFFIGKEWIDKIYYFRVFLDIPLSDPDNMIRKETRRCNGRRRSKLQPQQIDSQTSEGQILCTVDGGRYHDSDLRVSIVDHDYFSRDDVMAEGFFPNGTVSLTGTLDEYFKIQPKIWIDHQCGMGRKQQDCFTRTEFFIGADVINKIYDFGNLFLDKGEKPYRNNKIKCEGRRKNPKNSQKLLQRFMNDLYLHQDQQIEKPERIQ</sequence>
<dbReference type="GO" id="GO:0009986">
    <property type="term" value="C:cell surface"/>
    <property type="evidence" value="ECO:0007669"/>
    <property type="project" value="InterPro"/>
</dbReference>
<protein>
    <submittedName>
        <fullName evidence="7">Uncharacterized protein</fullName>
    </submittedName>
</protein>
<dbReference type="GO" id="GO:0005576">
    <property type="term" value="C:extracellular region"/>
    <property type="evidence" value="ECO:0007669"/>
    <property type="project" value="UniProtKB-SubCell"/>
</dbReference>
<dbReference type="InterPro" id="IPR038479">
    <property type="entry name" value="Transthyretin-like_sf"/>
</dbReference>
<name>A0AAF3FPB4_9BILA</name>
<evidence type="ECO:0000313" key="7">
    <source>
        <dbReference type="WBParaSite" id="MBELARI_LOCUS9039"/>
    </source>
</evidence>
<dbReference type="Gene3D" id="2.60.40.3330">
    <property type="match status" value="2"/>
</dbReference>
<dbReference type="WBParaSite" id="MBELARI_LOCUS9039">
    <property type="protein sequence ID" value="MBELARI_LOCUS9039"/>
    <property type="gene ID" value="MBELARI_LOCUS9039"/>
</dbReference>
<evidence type="ECO:0000313" key="6">
    <source>
        <dbReference type="Proteomes" id="UP000887575"/>
    </source>
</evidence>
<evidence type="ECO:0000256" key="2">
    <source>
        <dbReference type="ARBA" id="ARBA00010112"/>
    </source>
</evidence>
<evidence type="ECO:0000256" key="3">
    <source>
        <dbReference type="ARBA" id="ARBA00022525"/>
    </source>
</evidence>
<feature type="chain" id="PRO_5042250146" evidence="5">
    <location>
        <begin position="16"/>
        <end position="309"/>
    </location>
</feature>
<dbReference type="InterPro" id="IPR001534">
    <property type="entry name" value="Transthyretin-like"/>
</dbReference>
<evidence type="ECO:0000256" key="4">
    <source>
        <dbReference type="ARBA" id="ARBA00022729"/>
    </source>
</evidence>
<keyword evidence="3" id="KW-0964">Secreted</keyword>
<accession>A0AAF3FPB4</accession>
<dbReference type="Proteomes" id="UP000887575">
    <property type="component" value="Unassembled WGS sequence"/>
</dbReference>
<comment type="subcellular location">
    <subcellularLocation>
        <location evidence="1">Secreted</location>
    </subcellularLocation>
</comment>